<keyword evidence="1" id="KW-0418">Kinase</keyword>
<protein>
    <submittedName>
        <fullName evidence="1">Protein kinase</fullName>
    </submittedName>
</protein>
<gene>
    <name evidence="1" type="ORF">OWV82_018405</name>
</gene>
<reference evidence="1 2" key="1">
    <citation type="journal article" date="2023" name="Science">
        <title>Complex scaffold remodeling in plant triterpene biosynthesis.</title>
        <authorList>
            <person name="De La Pena R."/>
            <person name="Hodgson H."/>
            <person name="Liu J.C."/>
            <person name="Stephenson M.J."/>
            <person name="Martin A.C."/>
            <person name="Owen C."/>
            <person name="Harkess A."/>
            <person name="Leebens-Mack J."/>
            <person name="Jimenez L.E."/>
            <person name="Osbourn A."/>
            <person name="Sattely E.S."/>
        </authorList>
    </citation>
    <scope>NUCLEOTIDE SEQUENCE [LARGE SCALE GENOMIC DNA]</scope>
    <source>
        <strain evidence="2">cv. JPN11</strain>
        <tissue evidence="1">Leaf</tissue>
    </source>
</reference>
<sequence>MQNQNPNMEPQPLLPKSWSIHTRAEIIAKYEILERVGSGAYSDVYKGRRLSDNLIVALKEVHDYQSAFREIEALQILQNSPNVVLLHEYFWREDEDAVLVLEFLRTDLASLISEAKKEGGISVGEIKRWMVQILCGVDACHRNMIVHRDLKPGNLLIGEDGVLKLADFGQARILLEHDFVGPDDNHQPYEPDAPYPENIDQAAQVGDDMENESQERCGNQEQGIMNREDYFRALDELKAKHTVDETDKETNVHDGDTSCLATCTGSDIEDDFLKGSYSYDAEDAGDGGQGALTSCVGTRWFRPPELLYGSTSYGLEVDLWSLGCIFAELLTLQPLFPGTSDIDQLAKIFNVLGNLTEEVWPDCAKLPDYKTISFNKVENPIGLQSCLPSRSTDEISLVRKLVCYDPAGRANAMELLEDKYFNEEPLPVPTSGLHVPLTKSGQDEDSPRGWYDDMGSDSDFDEFGPVDVTRTKTGFSIRFY</sequence>
<accession>A0ACC1XDW4</accession>
<organism evidence="1 2">
    <name type="scientific">Melia azedarach</name>
    <name type="common">Chinaberry tree</name>
    <dbReference type="NCBI Taxonomy" id="155640"/>
    <lineage>
        <taxon>Eukaryota</taxon>
        <taxon>Viridiplantae</taxon>
        <taxon>Streptophyta</taxon>
        <taxon>Embryophyta</taxon>
        <taxon>Tracheophyta</taxon>
        <taxon>Spermatophyta</taxon>
        <taxon>Magnoliopsida</taxon>
        <taxon>eudicotyledons</taxon>
        <taxon>Gunneridae</taxon>
        <taxon>Pentapetalae</taxon>
        <taxon>rosids</taxon>
        <taxon>malvids</taxon>
        <taxon>Sapindales</taxon>
        <taxon>Meliaceae</taxon>
        <taxon>Melia</taxon>
    </lineage>
</organism>
<proteinExistence type="predicted"/>
<evidence type="ECO:0000313" key="2">
    <source>
        <dbReference type="Proteomes" id="UP001164539"/>
    </source>
</evidence>
<keyword evidence="1" id="KW-0808">Transferase</keyword>
<comment type="caution">
    <text evidence="1">The sequence shown here is derived from an EMBL/GenBank/DDBJ whole genome shotgun (WGS) entry which is preliminary data.</text>
</comment>
<dbReference type="Proteomes" id="UP001164539">
    <property type="component" value="Chromosome 10"/>
</dbReference>
<evidence type="ECO:0000313" key="1">
    <source>
        <dbReference type="EMBL" id="KAJ4708465.1"/>
    </source>
</evidence>
<dbReference type="EMBL" id="CM051403">
    <property type="protein sequence ID" value="KAJ4708465.1"/>
    <property type="molecule type" value="Genomic_DNA"/>
</dbReference>
<keyword evidence="2" id="KW-1185">Reference proteome</keyword>
<name>A0ACC1XDW4_MELAZ</name>